<gene>
    <name evidence="9" type="ORF">SAMN05421872_107189</name>
</gene>
<dbReference type="EMBL" id="FMZM01000007">
    <property type="protein sequence ID" value="SDD32424.1"/>
    <property type="molecule type" value="Genomic_DNA"/>
</dbReference>
<reference evidence="9 10" key="1">
    <citation type="submission" date="2016-10" db="EMBL/GenBank/DDBJ databases">
        <authorList>
            <person name="de Groot N.N."/>
        </authorList>
    </citation>
    <scope>NUCLEOTIDE SEQUENCE [LARGE SCALE GENOMIC DNA]</scope>
    <source>
        <strain evidence="9 10">CGMCC 4.6858</strain>
    </source>
</reference>
<evidence type="ECO:0000256" key="6">
    <source>
        <dbReference type="ARBA" id="ARBA00023239"/>
    </source>
</evidence>
<keyword evidence="6" id="KW-0456">Lyase</keyword>
<dbReference type="AlphaFoldDB" id="A0A1G6TU28"/>
<evidence type="ECO:0000256" key="3">
    <source>
        <dbReference type="ARBA" id="ARBA00006906"/>
    </source>
</evidence>
<proteinExistence type="inferred from homology"/>
<dbReference type="InterPro" id="IPR013785">
    <property type="entry name" value="Aldolase_TIM"/>
</dbReference>
<dbReference type="PANTHER" id="PTHR30246:SF1">
    <property type="entry name" value="2-DEHYDRO-3-DEOXY-6-PHOSPHOGALACTONATE ALDOLASE-RELATED"/>
    <property type="match status" value="1"/>
</dbReference>
<evidence type="ECO:0000256" key="4">
    <source>
        <dbReference type="ARBA" id="ARBA00011233"/>
    </source>
</evidence>
<evidence type="ECO:0000256" key="8">
    <source>
        <dbReference type="ARBA" id="ARBA00023277"/>
    </source>
</evidence>
<dbReference type="CDD" id="cd00452">
    <property type="entry name" value="KDPG_aldolase"/>
    <property type="match status" value="1"/>
</dbReference>
<dbReference type="Gene3D" id="3.20.20.70">
    <property type="entry name" value="Aldolase class I"/>
    <property type="match status" value="1"/>
</dbReference>
<dbReference type="Pfam" id="PF01081">
    <property type="entry name" value="Aldolase"/>
    <property type="match status" value="1"/>
</dbReference>
<keyword evidence="8" id="KW-0119">Carbohydrate metabolism</keyword>
<dbReference type="EC" id="4.1.2.14" evidence="5"/>
<evidence type="ECO:0000256" key="2">
    <source>
        <dbReference type="ARBA" id="ARBA00004736"/>
    </source>
</evidence>
<comment type="pathway">
    <text evidence="2">Carbohydrate acid metabolism; 2-dehydro-3-deoxy-D-gluconate degradation; D-glyceraldehyde 3-phosphate and pyruvate from 2-dehydro-3-deoxy-D-gluconate: step 2/2.</text>
</comment>
<dbReference type="OrthoDB" id="9805177at2"/>
<dbReference type="STRING" id="1045774.SAMN05421872_107189"/>
<comment type="similarity">
    <text evidence="3">Belongs to the KHG/KDPG aldolase family.</text>
</comment>
<sequence length="209" mass="20242">MSSPSESSLLTLAPVVPVVVVSDLAHAVPVARALVAGGLPVIELTLRTPVALDAIRAIASEVPDITVGAGTVTSPALAAAAAEAGAQFLVSPGATPALLAGMRDTGLPFLPGTATVSEALAALEAGCTELKFFPAEASGGAAYLGSLASVVPAARFCPTGGITAASAPSYLSLANVGCVGGSWITPASALAAGDWDRVSALAAEAAQLG</sequence>
<evidence type="ECO:0000256" key="5">
    <source>
        <dbReference type="ARBA" id="ARBA00013063"/>
    </source>
</evidence>
<evidence type="ECO:0000313" key="9">
    <source>
        <dbReference type="EMBL" id="SDD32424.1"/>
    </source>
</evidence>
<dbReference type="GO" id="GO:0008675">
    <property type="term" value="F:2-dehydro-3-deoxy-phosphogluconate aldolase activity"/>
    <property type="evidence" value="ECO:0007669"/>
    <property type="project" value="UniProtKB-EC"/>
</dbReference>
<dbReference type="SUPFAM" id="SSF51569">
    <property type="entry name" value="Aldolase"/>
    <property type="match status" value="1"/>
</dbReference>
<comment type="catalytic activity">
    <reaction evidence="1">
        <text>2-dehydro-3-deoxy-6-phospho-D-gluconate = D-glyceraldehyde 3-phosphate + pyruvate</text>
        <dbReference type="Rhea" id="RHEA:17089"/>
        <dbReference type="ChEBI" id="CHEBI:15361"/>
        <dbReference type="ChEBI" id="CHEBI:57569"/>
        <dbReference type="ChEBI" id="CHEBI:59776"/>
        <dbReference type="EC" id="4.1.2.14"/>
    </reaction>
</comment>
<organism evidence="9 10">
    <name type="scientific">Nocardioides lianchengensis</name>
    <dbReference type="NCBI Taxonomy" id="1045774"/>
    <lineage>
        <taxon>Bacteria</taxon>
        <taxon>Bacillati</taxon>
        <taxon>Actinomycetota</taxon>
        <taxon>Actinomycetes</taxon>
        <taxon>Propionibacteriales</taxon>
        <taxon>Nocardioidaceae</taxon>
        <taxon>Nocardioides</taxon>
    </lineage>
</organism>
<dbReference type="PROSITE" id="PS00159">
    <property type="entry name" value="ALDOLASE_KDPG_KHG_1"/>
    <property type="match status" value="1"/>
</dbReference>
<dbReference type="NCBIfam" id="NF004325">
    <property type="entry name" value="PRK05718.1"/>
    <property type="match status" value="1"/>
</dbReference>
<keyword evidence="10" id="KW-1185">Reference proteome</keyword>
<protein>
    <recommendedName>
        <fullName evidence="5">2-dehydro-3-deoxy-phosphogluconate aldolase</fullName>
        <ecNumber evidence="5">4.1.2.14</ecNumber>
    </recommendedName>
</protein>
<evidence type="ECO:0000256" key="1">
    <source>
        <dbReference type="ARBA" id="ARBA00000654"/>
    </source>
</evidence>
<name>A0A1G6TU28_9ACTN</name>
<dbReference type="PANTHER" id="PTHR30246">
    <property type="entry name" value="2-KETO-3-DEOXY-6-PHOSPHOGLUCONATE ALDOLASE"/>
    <property type="match status" value="1"/>
</dbReference>
<accession>A0A1G6TU28</accession>
<dbReference type="PROSITE" id="PS00160">
    <property type="entry name" value="ALDOLASE_KDPG_KHG_2"/>
    <property type="match status" value="1"/>
</dbReference>
<dbReference type="InterPro" id="IPR031338">
    <property type="entry name" value="KDPG/KHG_AS_2"/>
</dbReference>
<dbReference type="Proteomes" id="UP000199034">
    <property type="component" value="Unassembled WGS sequence"/>
</dbReference>
<dbReference type="InterPro" id="IPR031337">
    <property type="entry name" value="KDPG/KHG_AS_1"/>
</dbReference>
<comment type="subunit">
    <text evidence="4">Homotrimer.</text>
</comment>
<dbReference type="InterPro" id="IPR000887">
    <property type="entry name" value="Aldlse_KDPG_KHG"/>
</dbReference>
<keyword evidence="7" id="KW-0704">Schiff base</keyword>
<dbReference type="NCBIfam" id="TIGR01182">
    <property type="entry name" value="eda"/>
    <property type="match status" value="1"/>
</dbReference>
<evidence type="ECO:0000313" key="10">
    <source>
        <dbReference type="Proteomes" id="UP000199034"/>
    </source>
</evidence>
<dbReference type="RefSeq" id="WP_090857175.1">
    <property type="nucleotide sequence ID" value="NZ_FMZM01000007.1"/>
</dbReference>
<evidence type="ECO:0000256" key="7">
    <source>
        <dbReference type="ARBA" id="ARBA00023270"/>
    </source>
</evidence>